<dbReference type="EMBL" id="GDJX01001963">
    <property type="protein sequence ID" value="JAT65973.1"/>
    <property type="molecule type" value="Transcribed_RNA"/>
</dbReference>
<keyword evidence="2" id="KW-0808">Transferase</keyword>
<keyword evidence="1" id="KW-0328">Glycosyltransferase</keyword>
<reference evidence="2" key="1">
    <citation type="submission" date="2015-07" db="EMBL/GenBank/DDBJ databases">
        <title>Transcriptome Assembly of Anthurium amnicola.</title>
        <authorList>
            <person name="Suzuki J."/>
        </authorList>
    </citation>
    <scope>NUCLEOTIDE SEQUENCE</scope>
</reference>
<dbReference type="AlphaFoldDB" id="A0A1D1ZGM7"/>
<protein>
    <submittedName>
        <fullName evidence="2">Hydroquinone glucosyltransferase</fullName>
    </submittedName>
</protein>
<evidence type="ECO:0000256" key="1">
    <source>
        <dbReference type="ARBA" id="ARBA00022676"/>
    </source>
</evidence>
<name>A0A1D1ZGM7_9ARAE</name>
<dbReference type="GO" id="GO:0016757">
    <property type="term" value="F:glycosyltransferase activity"/>
    <property type="evidence" value="ECO:0007669"/>
    <property type="project" value="UniProtKB-KW"/>
</dbReference>
<dbReference type="PANTHER" id="PTHR48046:SF1">
    <property type="entry name" value="GLYCOSYLTRANSFERASE-RELATED"/>
    <property type="match status" value="1"/>
</dbReference>
<sequence>RPPIQRWFHRPRSNSAEAAAAAEGNMEMLEEGQGCSMRPTSVAILPSAGIGHLNPLLEFARRLVSVHGVRATLFVITTQASPRQRDLLADPTLPAGLRFVYLTPVDVSGGIPPDARAVTRISTIVRASLPSLREALTSEGAAGSSALVVDLFSTDAFDVADELGLSKYLYFTTSAWLLTQMMHLPALDRLVPGSYADFGEELPVPGCRPVPTGDLVNPLQHRENEEYAWFLYHASRYPMARGILVNTWEGLEPASLRALREEPDLVRVPTPPVFLVGPLTKPVASGRDRHQCLAWLDHQPAGTVLFVSFGSRGTLSTEQTTELALGLEQSGQRFLWVARRPTGRAGESLGAFLPSIAEDDSMGEHLPDGFLERTRE</sequence>
<dbReference type="PANTHER" id="PTHR48046">
    <property type="entry name" value="UDP-GLYCOSYLTRANSFERASE 72E1"/>
    <property type="match status" value="1"/>
</dbReference>
<accession>A0A1D1ZGM7</accession>
<feature type="non-terminal residue" evidence="2">
    <location>
        <position position="1"/>
    </location>
</feature>
<organism evidence="2">
    <name type="scientific">Anthurium amnicola</name>
    <dbReference type="NCBI Taxonomy" id="1678845"/>
    <lineage>
        <taxon>Eukaryota</taxon>
        <taxon>Viridiplantae</taxon>
        <taxon>Streptophyta</taxon>
        <taxon>Embryophyta</taxon>
        <taxon>Tracheophyta</taxon>
        <taxon>Spermatophyta</taxon>
        <taxon>Magnoliopsida</taxon>
        <taxon>Liliopsida</taxon>
        <taxon>Araceae</taxon>
        <taxon>Pothoideae</taxon>
        <taxon>Potheae</taxon>
        <taxon>Anthurium</taxon>
    </lineage>
</organism>
<dbReference type="Gene3D" id="3.40.50.2000">
    <property type="entry name" value="Glycogen Phosphorylase B"/>
    <property type="match status" value="2"/>
</dbReference>
<gene>
    <name evidence="2" type="primary">AS_0</name>
    <name evidence="2" type="ORF">g.81013</name>
</gene>
<proteinExistence type="predicted"/>
<dbReference type="SUPFAM" id="SSF53756">
    <property type="entry name" value="UDP-Glycosyltransferase/glycogen phosphorylase"/>
    <property type="match status" value="1"/>
</dbReference>
<evidence type="ECO:0000313" key="2">
    <source>
        <dbReference type="EMBL" id="JAT65973.1"/>
    </source>
</evidence>
<feature type="non-terminal residue" evidence="2">
    <location>
        <position position="376"/>
    </location>
</feature>